<organism evidence="1 2">
    <name type="scientific">Flaviaesturariibacter amylovorans</name>
    <dbReference type="NCBI Taxonomy" id="1084520"/>
    <lineage>
        <taxon>Bacteria</taxon>
        <taxon>Pseudomonadati</taxon>
        <taxon>Bacteroidota</taxon>
        <taxon>Chitinophagia</taxon>
        <taxon>Chitinophagales</taxon>
        <taxon>Chitinophagaceae</taxon>
        <taxon>Flaviaestuariibacter</taxon>
    </lineage>
</organism>
<accession>A0ABP8G4Z5</accession>
<gene>
    <name evidence="1" type="ORF">GCM10023184_01220</name>
</gene>
<reference evidence="2" key="1">
    <citation type="journal article" date="2019" name="Int. J. Syst. Evol. Microbiol.">
        <title>The Global Catalogue of Microorganisms (GCM) 10K type strain sequencing project: providing services to taxonomists for standard genome sequencing and annotation.</title>
        <authorList>
            <consortium name="The Broad Institute Genomics Platform"/>
            <consortium name="The Broad Institute Genome Sequencing Center for Infectious Disease"/>
            <person name="Wu L."/>
            <person name="Ma J."/>
        </authorList>
    </citation>
    <scope>NUCLEOTIDE SEQUENCE [LARGE SCALE GENOMIC DNA]</scope>
    <source>
        <strain evidence="2">JCM 17919</strain>
    </source>
</reference>
<comment type="caution">
    <text evidence="1">The sequence shown here is derived from an EMBL/GenBank/DDBJ whole genome shotgun (WGS) entry which is preliminary data.</text>
</comment>
<sequence length="123" mass="13816">MKTALLFLCLLGAGTAGHAQRRLEIVCEVADAQVNYGRAEHYLPDSLHSLFVRPKRGVLIYGPDLVNVLTLYGWKFVGASPGLHEARYSNKPTVYYLKREVLLSEEAYVEMQHRIEAALNGKQ</sequence>
<dbReference type="Proteomes" id="UP001501725">
    <property type="component" value="Unassembled WGS sequence"/>
</dbReference>
<evidence type="ECO:0000313" key="1">
    <source>
        <dbReference type="EMBL" id="GAA4317514.1"/>
    </source>
</evidence>
<proteinExistence type="predicted"/>
<name>A0ABP8G4Z5_9BACT</name>
<dbReference type="RefSeq" id="WP_345252637.1">
    <property type="nucleotide sequence ID" value="NZ_BAABGY010000001.1"/>
</dbReference>
<dbReference type="EMBL" id="BAABGY010000001">
    <property type="protein sequence ID" value="GAA4317514.1"/>
    <property type="molecule type" value="Genomic_DNA"/>
</dbReference>
<evidence type="ECO:0000313" key="2">
    <source>
        <dbReference type="Proteomes" id="UP001501725"/>
    </source>
</evidence>
<keyword evidence="2" id="KW-1185">Reference proteome</keyword>
<protein>
    <submittedName>
        <fullName evidence="1">Uncharacterized protein</fullName>
    </submittedName>
</protein>